<accession>A0A1W1WTF2</accession>
<dbReference type="AlphaFoldDB" id="A0A1W1WTF2"/>
<evidence type="ECO:0000256" key="10">
    <source>
        <dbReference type="ARBA" id="ARBA00093448"/>
    </source>
</evidence>
<keyword evidence="3" id="KW-0645">Protease</keyword>
<evidence type="ECO:0000313" key="13">
    <source>
        <dbReference type="Proteomes" id="UP000192602"/>
    </source>
</evidence>
<keyword evidence="9" id="KW-0961">Cell wall biogenesis/degradation</keyword>
<dbReference type="InterPro" id="IPR009045">
    <property type="entry name" value="Zn_M74/Hedgehog-like"/>
</dbReference>
<dbReference type="PANTHER" id="PTHR37425">
    <property type="match status" value="1"/>
</dbReference>
<comment type="similarity">
    <text evidence="10">Belongs to the peptidase M15 family.</text>
</comment>
<keyword evidence="4" id="KW-0479">Metal-binding</keyword>
<name>A0A1W1WTF2_9BACT</name>
<evidence type="ECO:0000256" key="2">
    <source>
        <dbReference type="ARBA" id="ARBA00004776"/>
    </source>
</evidence>
<dbReference type="Gene3D" id="3.30.1380.10">
    <property type="match status" value="1"/>
</dbReference>
<dbReference type="Pfam" id="PF05951">
    <property type="entry name" value="Peptidase_M15_2"/>
    <property type="match status" value="1"/>
</dbReference>
<comment type="pathway">
    <text evidence="2">Cell wall biogenesis; cell wall polysaccharide biosynthesis.</text>
</comment>
<dbReference type="InterPro" id="IPR010275">
    <property type="entry name" value="MepK"/>
</dbReference>
<evidence type="ECO:0000256" key="7">
    <source>
        <dbReference type="ARBA" id="ARBA00022833"/>
    </source>
</evidence>
<organism evidence="12 13">
    <name type="scientific">Nitratiruptor tergarcus DSM 16512</name>
    <dbReference type="NCBI Taxonomy" id="1069081"/>
    <lineage>
        <taxon>Bacteria</taxon>
        <taxon>Pseudomonadati</taxon>
        <taxon>Campylobacterota</taxon>
        <taxon>Epsilonproteobacteria</taxon>
        <taxon>Nautiliales</taxon>
        <taxon>Nitratiruptoraceae</taxon>
        <taxon>Nitratiruptor</taxon>
    </lineage>
</organism>
<dbReference type="GO" id="GO:0006508">
    <property type="term" value="P:proteolysis"/>
    <property type="evidence" value="ECO:0007669"/>
    <property type="project" value="UniProtKB-KW"/>
</dbReference>
<reference evidence="13" key="1">
    <citation type="submission" date="2017-04" db="EMBL/GenBank/DDBJ databases">
        <authorList>
            <person name="Varghese N."/>
            <person name="Submissions S."/>
        </authorList>
    </citation>
    <scope>NUCLEOTIDE SEQUENCE [LARGE SCALE GENOMIC DNA]</scope>
    <source>
        <strain evidence="13">DSM 16512</strain>
    </source>
</reference>
<evidence type="ECO:0000256" key="4">
    <source>
        <dbReference type="ARBA" id="ARBA00022723"/>
    </source>
</evidence>
<comment type="cofactor">
    <cofactor evidence="1">
        <name>Zn(2+)</name>
        <dbReference type="ChEBI" id="CHEBI:29105"/>
    </cofactor>
</comment>
<dbReference type="GO" id="GO:0071555">
    <property type="term" value="P:cell wall organization"/>
    <property type="evidence" value="ECO:0007669"/>
    <property type="project" value="UniProtKB-KW"/>
</dbReference>
<keyword evidence="6" id="KW-0378">Hydrolase</keyword>
<evidence type="ECO:0000256" key="5">
    <source>
        <dbReference type="ARBA" id="ARBA00022729"/>
    </source>
</evidence>
<dbReference type="Proteomes" id="UP000192602">
    <property type="component" value="Unassembled WGS sequence"/>
</dbReference>
<dbReference type="OrthoDB" id="9782994at2"/>
<keyword evidence="5" id="KW-0732">Signal</keyword>
<dbReference type="SUPFAM" id="SSF55166">
    <property type="entry name" value="Hedgehog/DD-peptidase"/>
    <property type="match status" value="1"/>
</dbReference>
<evidence type="ECO:0000256" key="11">
    <source>
        <dbReference type="ARBA" id="ARBA00093666"/>
    </source>
</evidence>
<keyword evidence="8" id="KW-0482">Metalloprotease</keyword>
<protein>
    <recommendedName>
        <fullName evidence="11">Murein endopeptidase K</fullName>
    </recommendedName>
</protein>
<evidence type="ECO:0000256" key="1">
    <source>
        <dbReference type="ARBA" id="ARBA00001947"/>
    </source>
</evidence>
<dbReference type="CDD" id="cd14844">
    <property type="entry name" value="Zn-DD-carboxypeptidase_like"/>
    <property type="match status" value="1"/>
</dbReference>
<evidence type="ECO:0000256" key="8">
    <source>
        <dbReference type="ARBA" id="ARBA00023049"/>
    </source>
</evidence>
<dbReference type="GO" id="GO:0046872">
    <property type="term" value="F:metal ion binding"/>
    <property type="evidence" value="ECO:0007669"/>
    <property type="project" value="UniProtKB-KW"/>
</dbReference>
<dbReference type="PANTHER" id="PTHR37425:SF1">
    <property type="entry name" value="OUTER MEMBRANE PROTEIN"/>
    <property type="match status" value="1"/>
</dbReference>
<dbReference type="STRING" id="1069081.SAMN05660197_1288"/>
<evidence type="ECO:0000256" key="6">
    <source>
        <dbReference type="ARBA" id="ARBA00022801"/>
    </source>
</evidence>
<dbReference type="EMBL" id="FWWZ01000001">
    <property type="protein sequence ID" value="SMC09479.1"/>
    <property type="molecule type" value="Genomic_DNA"/>
</dbReference>
<keyword evidence="7" id="KW-0862">Zinc</keyword>
<dbReference type="GO" id="GO:0008237">
    <property type="term" value="F:metallopeptidase activity"/>
    <property type="evidence" value="ECO:0007669"/>
    <property type="project" value="UniProtKB-KW"/>
</dbReference>
<evidence type="ECO:0000256" key="9">
    <source>
        <dbReference type="ARBA" id="ARBA00023316"/>
    </source>
</evidence>
<keyword evidence="13" id="KW-1185">Reference proteome</keyword>
<evidence type="ECO:0000256" key="3">
    <source>
        <dbReference type="ARBA" id="ARBA00022670"/>
    </source>
</evidence>
<evidence type="ECO:0000313" key="12">
    <source>
        <dbReference type="EMBL" id="SMC09479.1"/>
    </source>
</evidence>
<sequence>MQRRDFIKKSLLFTASIIVPSRSFASLNEKSFTLYNIHTGEKYRAIYWANGKYIYDEIANLEYILRDYRNNEIHKIDVKLFDYLYDLHSLVESNKEILVISGYRSPATNTLLRKHHRGVAKNSYHTKGMAVDIRIPDVRLSMLRYAALSLKRGGIGYYPRSNFIHIDTANPRYWRYPKR</sequence>
<proteinExistence type="inferred from homology"/>
<gene>
    <name evidence="12" type="ORF">SAMN05660197_1288</name>
</gene>
<dbReference type="RefSeq" id="WP_084275704.1">
    <property type="nucleotide sequence ID" value="NZ_AP026671.1"/>
</dbReference>